<evidence type="ECO:0000313" key="6">
    <source>
        <dbReference type="Proteomes" id="UP000037210"/>
    </source>
</evidence>
<dbReference type="Gene3D" id="1.10.340.30">
    <property type="entry name" value="Hypothetical protein, domain 2"/>
    <property type="match status" value="1"/>
</dbReference>
<name>A0A0M0BPK3_9ARCH</name>
<dbReference type="GO" id="GO:0034039">
    <property type="term" value="F:8-oxo-7,8-dihydroguanine DNA N-glycosylase activity"/>
    <property type="evidence" value="ECO:0007669"/>
    <property type="project" value="TreeGrafter"/>
</dbReference>
<organism evidence="5 6">
    <name type="scientific">miscellaneous Crenarchaeota group-15 archaeon DG-45</name>
    <dbReference type="NCBI Taxonomy" id="1685127"/>
    <lineage>
        <taxon>Archaea</taxon>
        <taxon>Candidatus Bathyarchaeota</taxon>
        <taxon>MCG-15</taxon>
    </lineage>
</organism>
<dbReference type="EMBL" id="LFWZ01000035">
    <property type="protein sequence ID" value="KON30300.1"/>
    <property type="molecule type" value="Genomic_DNA"/>
</dbReference>
<dbReference type="InterPro" id="IPR052054">
    <property type="entry name" value="Oxidative_DNA_repair_enzyme"/>
</dbReference>
<dbReference type="CDD" id="cd00056">
    <property type="entry name" value="ENDO3c"/>
    <property type="match status" value="1"/>
</dbReference>
<evidence type="ECO:0000259" key="4">
    <source>
        <dbReference type="SMART" id="SM00478"/>
    </source>
</evidence>
<dbReference type="AlphaFoldDB" id="A0A0M0BPK3"/>
<comment type="catalytic activity">
    <reaction evidence="3">
        <text>2'-deoxyribonucleotide-(2'-deoxyribose 5'-phosphate)-2'-deoxyribonucleotide-DNA = a 3'-end 2'-deoxyribonucleotide-(2,3-dehydro-2,3-deoxyribose 5'-phosphate)-DNA + a 5'-end 5'-phospho-2'-deoxyribonucleoside-DNA + H(+)</text>
        <dbReference type="Rhea" id="RHEA:66592"/>
        <dbReference type="Rhea" id="RHEA-COMP:13180"/>
        <dbReference type="Rhea" id="RHEA-COMP:16897"/>
        <dbReference type="Rhea" id="RHEA-COMP:17067"/>
        <dbReference type="ChEBI" id="CHEBI:15378"/>
        <dbReference type="ChEBI" id="CHEBI:136412"/>
        <dbReference type="ChEBI" id="CHEBI:157695"/>
        <dbReference type="ChEBI" id="CHEBI:167181"/>
        <dbReference type="EC" id="4.2.99.18"/>
    </reaction>
</comment>
<dbReference type="SMART" id="SM00478">
    <property type="entry name" value="ENDO3c"/>
    <property type="match status" value="1"/>
</dbReference>
<feature type="domain" description="HhH-GPD" evidence="4">
    <location>
        <begin position="137"/>
        <end position="294"/>
    </location>
</feature>
<dbReference type="InterPro" id="IPR011257">
    <property type="entry name" value="DNA_glycosylase"/>
</dbReference>
<dbReference type="PANTHER" id="PTHR10242:SF4">
    <property type="entry name" value="OS07G0657600 PROTEIN"/>
    <property type="match status" value="1"/>
</dbReference>
<accession>A0A0M0BPK3</accession>
<dbReference type="PANTHER" id="PTHR10242">
    <property type="entry name" value="8-OXOGUANINE DNA GLYCOSYLASE"/>
    <property type="match status" value="1"/>
</dbReference>
<gene>
    <name evidence="5" type="ORF">AC482_04205</name>
</gene>
<reference evidence="5 6" key="1">
    <citation type="submission" date="2015-06" db="EMBL/GenBank/DDBJ databases">
        <title>New insights into the roles of widespread benthic archaea in carbon and nitrogen cycling.</title>
        <authorList>
            <person name="Lazar C.S."/>
            <person name="Baker B.J."/>
            <person name="Seitz K.W."/>
            <person name="Hyde A.S."/>
            <person name="Dick G.J."/>
            <person name="Hinrichs K.-U."/>
            <person name="Teske A.P."/>
        </authorList>
    </citation>
    <scope>NUCLEOTIDE SEQUENCE [LARGE SCALE GENOMIC DNA]</scope>
    <source>
        <strain evidence="5">DG-45</strain>
    </source>
</reference>
<protein>
    <recommendedName>
        <fullName evidence="2">DNA-(apurinic or apyrimidinic site) lyase</fullName>
        <ecNumber evidence="2">4.2.99.18</ecNumber>
    </recommendedName>
</protein>
<evidence type="ECO:0000256" key="2">
    <source>
        <dbReference type="ARBA" id="ARBA00012720"/>
    </source>
</evidence>
<dbReference type="Pfam" id="PF00730">
    <property type="entry name" value="HhH-GPD"/>
    <property type="match status" value="1"/>
</dbReference>
<comment type="similarity">
    <text evidence="1">Belongs to the type-1 OGG1 family.</text>
</comment>
<dbReference type="InterPro" id="IPR003265">
    <property type="entry name" value="HhH-GPD_domain"/>
</dbReference>
<dbReference type="GO" id="GO:0140078">
    <property type="term" value="F:class I DNA-(apurinic or apyrimidinic site) endonuclease activity"/>
    <property type="evidence" value="ECO:0007669"/>
    <property type="project" value="UniProtKB-EC"/>
</dbReference>
<proteinExistence type="inferred from homology"/>
<comment type="caution">
    <text evidence="5">The sequence shown here is derived from an EMBL/GenBank/DDBJ whole genome shotgun (WGS) entry which is preliminary data.</text>
</comment>
<dbReference type="Proteomes" id="UP000037210">
    <property type="component" value="Unassembled WGS sequence"/>
</dbReference>
<sequence>MNRSERRLRLEAPGDFDFWTTVRSSGWCGLAPFSFEEERRTLSRIHGLTNGKKVKMTIMEKGTRLLDVEVESGSELGRTDMEELEGVVRTCLRMDEDLSPFYEMIEDHPDLAWVKEMSAGRTVRSPTVFEDVVKTICSTNCSWALTKAMSHRLCRELGEPCSEELYTFPTPQRMALATEAFMRAEVKTGYRSPYLIGLARQQAEGALDVEEWRNSPLDSASLKREIMEIKGVGEYAADHILRLLGRYDFLGLDSWLRRRFSQIHGGGEAASDDDIEGFYAPFGRWKGLVLWLDMIKEYIRVL</sequence>
<dbReference type="EC" id="4.2.99.18" evidence="2"/>
<dbReference type="GO" id="GO:0006285">
    <property type="term" value="P:base-excision repair, AP site formation"/>
    <property type="evidence" value="ECO:0007669"/>
    <property type="project" value="TreeGrafter"/>
</dbReference>
<evidence type="ECO:0000256" key="1">
    <source>
        <dbReference type="ARBA" id="ARBA00010679"/>
    </source>
</evidence>
<dbReference type="SUPFAM" id="SSF48150">
    <property type="entry name" value="DNA-glycosylase"/>
    <property type="match status" value="1"/>
</dbReference>
<evidence type="ECO:0000256" key="3">
    <source>
        <dbReference type="ARBA" id="ARBA00044632"/>
    </source>
</evidence>
<evidence type="ECO:0000313" key="5">
    <source>
        <dbReference type="EMBL" id="KON30300.1"/>
    </source>
</evidence>